<proteinExistence type="predicted"/>
<keyword evidence="7" id="KW-1185">Reference proteome</keyword>
<dbReference type="Pfam" id="PF13920">
    <property type="entry name" value="zf-C3HC4_3"/>
    <property type="match status" value="1"/>
</dbReference>
<comment type="caution">
    <text evidence="6">The sequence shown here is derived from an EMBL/GenBank/DDBJ whole genome shotgun (WGS) entry which is preliminary data.</text>
</comment>
<dbReference type="PANTHER" id="PTHR22996">
    <property type="entry name" value="MAHOGUNIN"/>
    <property type="match status" value="1"/>
</dbReference>
<sequence>MSLPLIGIAVLLPFAIYGVYSLLKASHCHATTNYGRAEHFYGYHDSPWNTKVQYTSQECVICCDSEADHVILDCRHCCLCEKCANKLQRNGDPLCPLCRGPIDRIIRIYSS</sequence>
<gene>
    <name evidence="6" type="ORF">CVLEPA_LOCUS5972</name>
</gene>
<dbReference type="PROSITE" id="PS50089">
    <property type="entry name" value="ZF_RING_2"/>
    <property type="match status" value="1"/>
</dbReference>
<name>A0ABP0FE18_CLALP</name>
<evidence type="ECO:0000256" key="4">
    <source>
        <dbReference type="PROSITE-ProRule" id="PRU00175"/>
    </source>
</evidence>
<organism evidence="6 7">
    <name type="scientific">Clavelina lepadiformis</name>
    <name type="common">Light-bulb sea squirt</name>
    <name type="synonym">Ascidia lepadiformis</name>
    <dbReference type="NCBI Taxonomy" id="159417"/>
    <lineage>
        <taxon>Eukaryota</taxon>
        <taxon>Metazoa</taxon>
        <taxon>Chordata</taxon>
        <taxon>Tunicata</taxon>
        <taxon>Ascidiacea</taxon>
        <taxon>Aplousobranchia</taxon>
        <taxon>Clavelinidae</taxon>
        <taxon>Clavelina</taxon>
    </lineage>
</organism>
<keyword evidence="3" id="KW-0862">Zinc</keyword>
<evidence type="ECO:0000259" key="5">
    <source>
        <dbReference type="PROSITE" id="PS50089"/>
    </source>
</evidence>
<feature type="domain" description="RING-type" evidence="5">
    <location>
        <begin position="59"/>
        <end position="99"/>
    </location>
</feature>
<dbReference type="Proteomes" id="UP001642483">
    <property type="component" value="Unassembled WGS sequence"/>
</dbReference>
<dbReference type="InterPro" id="IPR001841">
    <property type="entry name" value="Znf_RING"/>
</dbReference>
<evidence type="ECO:0000256" key="2">
    <source>
        <dbReference type="ARBA" id="ARBA00022771"/>
    </source>
</evidence>
<reference evidence="6 7" key="1">
    <citation type="submission" date="2024-02" db="EMBL/GenBank/DDBJ databases">
        <authorList>
            <person name="Daric V."/>
            <person name="Darras S."/>
        </authorList>
    </citation>
    <scope>NUCLEOTIDE SEQUENCE [LARGE SCALE GENOMIC DNA]</scope>
</reference>
<dbReference type="EMBL" id="CAWYQH010000035">
    <property type="protein sequence ID" value="CAK8676507.1"/>
    <property type="molecule type" value="Genomic_DNA"/>
</dbReference>
<evidence type="ECO:0000313" key="7">
    <source>
        <dbReference type="Proteomes" id="UP001642483"/>
    </source>
</evidence>
<evidence type="ECO:0000256" key="1">
    <source>
        <dbReference type="ARBA" id="ARBA00022723"/>
    </source>
</evidence>
<dbReference type="InterPro" id="IPR045194">
    <property type="entry name" value="MGRN1/RNF157-like"/>
</dbReference>
<evidence type="ECO:0000256" key="3">
    <source>
        <dbReference type="ARBA" id="ARBA00022833"/>
    </source>
</evidence>
<dbReference type="InterPro" id="IPR013083">
    <property type="entry name" value="Znf_RING/FYVE/PHD"/>
</dbReference>
<dbReference type="SUPFAM" id="SSF57850">
    <property type="entry name" value="RING/U-box"/>
    <property type="match status" value="1"/>
</dbReference>
<dbReference type="PANTHER" id="PTHR22996:SF0">
    <property type="entry name" value="RE60872P-RELATED"/>
    <property type="match status" value="1"/>
</dbReference>
<accession>A0ABP0FE18</accession>
<keyword evidence="2 4" id="KW-0863">Zinc-finger</keyword>
<protein>
    <recommendedName>
        <fullName evidence="5">RING-type domain-containing protein</fullName>
    </recommendedName>
</protein>
<dbReference type="Gene3D" id="3.30.40.10">
    <property type="entry name" value="Zinc/RING finger domain, C3HC4 (zinc finger)"/>
    <property type="match status" value="1"/>
</dbReference>
<keyword evidence="1" id="KW-0479">Metal-binding</keyword>
<evidence type="ECO:0000313" key="6">
    <source>
        <dbReference type="EMBL" id="CAK8676507.1"/>
    </source>
</evidence>